<feature type="coiled-coil region" evidence="1">
    <location>
        <begin position="62"/>
        <end position="89"/>
    </location>
</feature>
<comment type="caution">
    <text evidence="2">The sequence shown here is derived from an EMBL/GenBank/DDBJ whole genome shotgun (WGS) entry which is preliminary data.</text>
</comment>
<keyword evidence="1" id="KW-0175">Coiled coil</keyword>
<name>A0A820P6D7_9BILA</name>
<reference evidence="2" key="1">
    <citation type="submission" date="2021-02" db="EMBL/GenBank/DDBJ databases">
        <authorList>
            <person name="Nowell W R."/>
        </authorList>
    </citation>
    <scope>NUCLEOTIDE SEQUENCE</scope>
</reference>
<gene>
    <name evidence="2" type="ORF">OKA104_LOCUS51188</name>
</gene>
<evidence type="ECO:0000313" key="3">
    <source>
        <dbReference type="Proteomes" id="UP000663881"/>
    </source>
</evidence>
<evidence type="ECO:0000313" key="2">
    <source>
        <dbReference type="EMBL" id="CAF4397035.1"/>
    </source>
</evidence>
<dbReference type="EMBL" id="CAJOAY010027222">
    <property type="protein sequence ID" value="CAF4397035.1"/>
    <property type="molecule type" value="Genomic_DNA"/>
</dbReference>
<feature type="non-terminal residue" evidence="2">
    <location>
        <position position="1"/>
    </location>
</feature>
<dbReference type="Proteomes" id="UP000663881">
    <property type="component" value="Unassembled WGS sequence"/>
</dbReference>
<accession>A0A820P6D7</accession>
<proteinExistence type="predicted"/>
<evidence type="ECO:0000256" key="1">
    <source>
        <dbReference type="SAM" id="Coils"/>
    </source>
</evidence>
<sequence length="106" mass="12455">ALPNSQTARSTNYRYSNEEAQLLDDVTSRIAMDNMKTNRSVNDSRIRAPTDLDLLQLTMNRMQKAESDARYLTSELKDKTQRIAVLEEKTHLYEKALRMYYYLTEK</sequence>
<organism evidence="2 3">
    <name type="scientific">Adineta steineri</name>
    <dbReference type="NCBI Taxonomy" id="433720"/>
    <lineage>
        <taxon>Eukaryota</taxon>
        <taxon>Metazoa</taxon>
        <taxon>Spiralia</taxon>
        <taxon>Gnathifera</taxon>
        <taxon>Rotifera</taxon>
        <taxon>Eurotatoria</taxon>
        <taxon>Bdelloidea</taxon>
        <taxon>Adinetida</taxon>
        <taxon>Adinetidae</taxon>
        <taxon>Adineta</taxon>
    </lineage>
</organism>
<protein>
    <submittedName>
        <fullName evidence="2">Uncharacterized protein</fullName>
    </submittedName>
</protein>
<dbReference type="AlphaFoldDB" id="A0A820P6D7"/>